<evidence type="ECO:0008006" key="4">
    <source>
        <dbReference type="Google" id="ProtNLM"/>
    </source>
</evidence>
<evidence type="ECO:0000256" key="1">
    <source>
        <dbReference type="SAM" id="Phobius"/>
    </source>
</evidence>
<comment type="caution">
    <text evidence="2">The sequence shown here is derived from an EMBL/GenBank/DDBJ whole genome shotgun (WGS) entry which is preliminary data.</text>
</comment>
<keyword evidence="1" id="KW-1133">Transmembrane helix</keyword>
<name>A0ABS8A4C1_9FLAO</name>
<reference evidence="2 3" key="1">
    <citation type="submission" date="2021-09" db="EMBL/GenBank/DDBJ databases">
        <title>Genome sequencing and assembly of Chryseobacterium sp. RG1.</title>
        <authorList>
            <person name="Chhetri G."/>
        </authorList>
    </citation>
    <scope>NUCLEOTIDE SEQUENCE [LARGE SCALE GENOMIC DNA]</scope>
    <source>
        <strain evidence="2 3">RG1</strain>
    </source>
</reference>
<protein>
    <recommendedName>
        <fullName evidence="4">Gingipain propeptide domain-containing protein</fullName>
    </recommendedName>
</protein>
<dbReference type="EMBL" id="JAERSE020000005">
    <property type="protein sequence ID" value="MCA6068834.1"/>
    <property type="molecule type" value="Genomic_DNA"/>
</dbReference>
<organism evidence="2 3">
    <name type="scientific">Chryseobacterium tagetis</name>
    <dbReference type="NCBI Taxonomy" id="2801334"/>
    <lineage>
        <taxon>Bacteria</taxon>
        <taxon>Pseudomonadati</taxon>
        <taxon>Bacteroidota</taxon>
        <taxon>Flavobacteriia</taxon>
        <taxon>Flavobacteriales</taxon>
        <taxon>Weeksellaceae</taxon>
        <taxon>Chryseobacterium group</taxon>
        <taxon>Chryseobacterium</taxon>
    </lineage>
</organism>
<feature type="transmembrane region" description="Helical" evidence="1">
    <location>
        <begin position="7"/>
        <end position="26"/>
    </location>
</feature>
<dbReference type="RefSeq" id="WP_225690043.1">
    <property type="nucleotide sequence ID" value="NZ_JAERSE020000005.1"/>
</dbReference>
<accession>A0ABS8A4C1</accession>
<dbReference type="Proteomes" id="UP000618240">
    <property type="component" value="Unassembled WGS sequence"/>
</dbReference>
<proteinExistence type="predicted"/>
<evidence type="ECO:0000313" key="2">
    <source>
        <dbReference type="EMBL" id="MCA6068834.1"/>
    </source>
</evidence>
<evidence type="ECO:0000313" key="3">
    <source>
        <dbReference type="Proteomes" id="UP000618240"/>
    </source>
</evidence>
<sequence>MRIVKKIYWVIILLTINIYSQSTLSLKLTDGEYLTKNIEIELVNNTNKKCVIPIDKTDFQPYSSKRVTSLKPLIEVKQNGRQVKFTNRFAELKENEIQIINEGKKLSGYIEKNEIIEIKPMEVFKIVIPFNPFSFNVKNYIYNSYQILFDKDYELKIYLKTKKSTCFGKIIESNVVTTRWKQ</sequence>
<keyword evidence="1" id="KW-0812">Transmembrane</keyword>
<gene>
    <name evidence="2" type="ORF">JI747_016830</name>
</gene>
<keyword evidence="1" id="KW-0472">Membrane</keyword>
<keyword evidence="3" id="KW-1185">Reference proteome</keyword>